<evidence type="ECO:0000256" key="1">
    <source>
        <dbReference type="ARBA" id="ARBA00023002"/>
    </source>
</evidence>
<dbReference type="RefSeq" id="XP_033426148.1">
    <property type="nucleotide sequence ID" value="XM_033570116.1"/>
</dbReference>
<dbReference type="InterPro" id="IPR036188">
    <property type="entry name" value="FAD/NAD-bd_sf"/>
</dbReference>
<reference evidence="4 5" key="1">
    <citation type="submission" date="2019-03" db="EMBL/GenBank/DDBJ databases">
        <title>The genome sequence of a newly discovered highly antifungal drug resistant Aspergillus species, Aspergillus tanneri NIH 1004.</title>
        <authorList>
            <person name="Mounaud S."/>
            <person name="Singh I."/>
            <person name="Joardar V."/>
            <person name="Pakala S."/>
            <person name="Pakala S."/>
            <person name="Venepally P."/>
            <person name="Hoover J."/>
            <person name="Nierman W."/>
            <person name="Chung J."/>
            <person name="Losada L."/>
        </authorList>
    </citation>
    <scope>NUCLEOTIDE SEQUENCE [LARGE SCALE GENOMIC DNA]</scope>
    <source>
        <strain evidence="4 5">NIH1004</strain>
    </source>
</reference>
<sequence>MTISPRNTAVPLQPMEPDLPKTLPSTVLPTLPCNLPVSRFGDSVDIESIANPLVQSLASLSTDVLSAEPVWRDIFALTGTLRTIYSARTIVAGWSDTCGIRQAHDFHLIPGSGRVSRPDQNTAWLHVGFRFRVTAVPAAECHGFLALVLEEDGQWRIWTIRTVLEQLVGCRNVNILPEVTDNKNDISNSLNLMYNRASLAKGADHDSSTPDYDVIIAGAGQAGLSTAGRLQALEVDYLVLEAHHQVGENWAIRYDSAKLHTPRDYSQLPFGRIFSSSYQEYLNKHDLVKGYKDFIHRYSIEKNIQWSTTLNGGSWDAARKLWTLQVTRSGKEEILTCRHIVIAVGSGGQTPIMPTLPGQEDFQGEVLHSVDYRSADSWKGQKAIVVGTANTAHDVASDMVDAGLKSITMVQRSRTYVLPAEYFKAISDRTYDGKVEIEDADREQYSQPLGISRLLSMKSLHAMASKEPERFDALERVGFKVERYGDIVYQLTEKMGGHYIDVGCSEKIAKGLIQIKSNALASHFTRTGLMFSDGTEIPADVIVFCTGFRGNMRTNVQELFGKEIAAQVDDFWTLDAEGELKGAFKPTGQFIKAQQSKD</sequence>
<dbReference type="Proteomes" id="UP000324241">
    <property type="component" value="Unassembled WGS sequence"/>
</dbReference>
<evidence type="ECO:0000313" key="5">
    <source>
        <dbReference type="Proteomes" id="UP000308092"/>
    </source>
</evidence>
<dbReference type="PANTHER" id="PTHR43539:SF68">
    <property type="entry name" value="FLAVIN-BINDING MONOOXYGENASE-LIKE PROTEIN (AFU_ORTHOLOGUE AFUA_4G09220)"/>
    <property type="match status" value="1"/>
</dbReference>
<gene>
    <name evidence="3" type="ORF">ATNIH1004_005462</name>
    <name evidence="4" type="ORF">EYZ11_011409</name>
</gene>
<name>A0A4S3J3H9_9EURO</name>
<accession>A0A4S3J3H9</accession>
<dbReference type="InterPro" id="IPR023753">
    <property type="entry name" value="FAD/NAD-binding_dom"/>
</dbReference>
<dbReference type="AlphaFoldDB" id="A0A4S3J3H9"/>
<dbReference type="GO" id="GO:0004497">
    <property type="term" value="F:monooxygenase activity"/>
    <property type="evidence" value="ECO:0007669"/>
    <property type="project" value="TreeGrafter"/>
</dbReference>
<keyword evidence="5" id="KW-1185">Reference proteome</keyword>
<dbReference type="InterPro" id="IPR050982">
    <property type="entry name" value="Auxin_biosynth/cation_transpt"/>
</dbReference>
<reference evidence="3 6" key="2">
    <citation type="submission" date="2019-08" db="EMBL/GenBank/DDBJ databases">
        <title>The genome sequence of a newly discovered highly antifungal drug resistant Aspergillus species, Aspergillus tanneri NIH 1004.</title>
        <authorList>
            <person name="Mounaud S."/>
            <person name="Singh I."/>
            <person name="Joardar V."/>
            <person name="Pakala S."/>
            <person name="Pakala S."/>
            <person name="Venepally P."/>
            <person name="Chung J.K."/>
            <person name="Losada L."/>
            <person name="Nierman W.C."/>
        </authorList>
    </citation>
    <scope>NUCLEOTIDE SEQUENCE [LARGE SCALE GENOMIC DNA]</scope>
    <source>
        <strain evidence="3 6">NIH1004</strain>
    </source>
</reference>
<dbReference type="GeneID" id="54328164"/>
<evidence type="ECO:0000313" key="3">
    <source>
        <dbReference type="EMBL" id="KAA8646787.1"/>
    </source>
</evidence>
<evidence type="ECO:0000313" key="4">
    <source>
        <dbReference type="EMBL" id="THC89142.1"/>
    </source>
</evidence>
<organism evidence="4 5">
    <name type="scientific">Aspergillus tanneri</name>
    <dbReference type="NCBI Taxonomy" id="1220188"/>
    <lineage>
        <taxon>Eukaryota</taxon>
        <taxon>Fungi</taxon>
        <taxon>Dikarya</taxon>
        <taxon>Ascomycota</taxon>
        <taxon>Pezizomycotina</taxon>
        <taxon>Eurotiomycetes</taxon>
        <taxon>Eurotiomycetidae</taxon>
        <taxon>Eurotiales</taxon>
        <taxon>Aspergillaceae</taxon>
        <taxon>Aspergillus</taxon>
        <taxon>Aspergillus subgen. Circumdati</taxon>
    </lineage>
</organism>
<evidence type="ECO:0000259" key="2">
    <source>
        <dbReference type="Pfam" id="PF07992"/>
    </source>
</evidence>
<dbReference type="EMBL" id="SOSA01000702">
    <property type="protein sequence ID" value="THC89142.1"/>
    <property type="molecule type" value="Genomic_DNA"/>
</dbReference>
<feature type="domain" description="FAD/NAD(P)-binding" evidence="2">
    <location>
        <begin position="212"/>
        <end position="419"/>
    </location>
</feature>
<dbReference type="GO" id="GO:0050660">
    <property type="term" value="F:flavin adenine dinucleotide binding"/>
    <property type="evidence" value="ECO:0007669"/>
    <property type="project" value="TreeGrafter"/>
</dbReference>
<comment type="caution">
    <text evidence="4">The sequence shown here is derived from an EMBL/GenBank/DDBJ whole genome shotgun (WGS) entry which is preliminary data.</text>
</comment>
<dbReference type="Proteomes" id="UP000308092">
    <property type="component" value="Unassembled WGS sequence"/>
</dbReference>
<keyword evidence="1" id="KW-0560">Oxidoreductase</keyword>
<dbReference type="OrthoDB" id="74360at2759"/>
<dbReference type="Pfam" id="PF07992">
    <property type="entry name" value="Pyr_redox_2"/>
    <property type="match status" value="1"/>
</dbReference>
<protein>
    <recommendedName>
        <fullName evidence="2">FAD/NAD(P)-binding domain-containing protein</fullName>
    </recommendedName>
</protein>
<dbReference type="Gene3D" id="3.50.50.60">
    <property type="entry name" value="FAD/NAD(P)-binding domain"/>
    <property type="match status" value="1"/>
</dbReference>
<evidence type="ECO:0000313" key="6">
    <source>
        <dbReference type="Proteomes" id="UP000324241"/>
    </source>
</evidence>
<dbReference type="SUPFAM" id="SSF51905">
    <property type="entry name" value="FAD/NAD(P)-binding domain"/>
    <property type="match status" value="1"/>
</dbReference>
<dbReference type="VEuPathDB" id="FungiDB:EYZ11_011409"/>
<dbReference type="EMBL" id="QUQM01000004">
    <property type="protein sequence ID" value="KAA8646787.1"/>
    <property type="molecule type" value="Genomic_DNA"/>
</dbReference>
<proteinExistence type="predicted"/>
<dbReference type="PANTHER" id="PTHR43539">
    <property type="entry name" value="FLAVIN-BINDING MONOOXYGENASE-LIKE PROTEIN (AFU_ORTHOLOGUE AFUA_4G09220)"/>
    <property type="match status" value="1"/>
</dbReference>